<dbReference type="EMBL" id="AWFG01000074">
    <property type="protein sequence ID" value="KCZ54515.1"/>
    <property type="molecule type" value="Genomic_DNA"/>
</dbReference>
<dbReference type="SUPFAM" id="SSF49478">
    <property type="entry name" value="Cna protein B-type domain"/>
    <property type="match status" value="1"/>
</dbReference>
<dbReference type="PATRIC" id="fig|1280947.3.peg.3355"/>
<sequence>MKRLALRMLAASTLFLTVAGTASAHRAWLLPSSFTLSGDEQWVTVDAAISNDLFFPNHHGMDPATITVTAPDGSAVEIQNAAKGEIRSMLDFKATQQGTYRIATGGGEPFYFASWEENGERKRWRGSLADMRAEGIDKKPDVEVSQSSRSVETFVTLGAPSTEVFAPAGKGLEFQPVTHPNDVFTGEPVSFKFLMDGKPASGLEVEILPGNDRYRDTPSVIKATTNAEGVFTFTPELPGPYWFTAGSEGDTVVDGMPMKVRSSYTATFEALPL</sequence>
<reference evidence="2 3" key="1">
    <citation type="journal article" date="2014" name="Antonie Van Leeuwenhoek">
        <title>Hyphomonas beringensis sp. nov. and Hyphomonas chukchiensis sp. nov., isolated from surface seawater of the Bering Sea and Chukchi Sea.</title>
        <authorList>
            <person name="Li C."/>
            <person name="Lai Q."/>
            <person name="Li G."/>
            <person name="Dong C."/>
            <person name="Wang J."/>
            <person name="Liao Y."/>
            <person name="Shao Z."/>
        </authorList>
    </citation>
    <scope>NUCLEOTIDE SEQUENCE [LARGE SCALE GENOMIC DNA]</scope>
    <source>
        <strain evidence="2 3">BH-BN04-4</strain>
    </source>
</reference>
<dbReference type="OrthoDB" id="5943at2"/>
<evidence type="ECO:0000313" key="2">
    <source>
        <dbReference type="EMBL" id="KCZ54515.1"/>
    </source>
</evidence>
<dbReference type="InterPro" id="IPR019613">
    <property type="entry name" value="DUF4198"/>
</dbReference>
<dbReference type="RefSeq" id="WP_034743610.1">
    <property type="nucleotide sequence ID" value="NZ_AWFG01000074.1"/>
</dbReference>
<protein>
    <recommendedName>
        <fullName evidence="4">ABC transporter permease</fullName>
    </recommendedName>
</protein>
<evidence type="ECO:0000313" key="3">
    <source>
        <dbReference type="Proteomes" id="UP000027190"/>
    </source>
</evidence>
<dbReference type="InterPro" id="IPR017868">
    <property type="entry name" value="Filamin/ABP280_repeat-like"/>
</dbReference>
<feature type="chain" id="PRO_5001618253" description="ABC transporter permease" evidence="1">
    <location>
        <begin position="25"/>
        <end position="273"/>
    </location>
</feature>
<keyword evidence="3" id="KW-1185">Reference proteome</keyword>
<name>A0A062UEF5_9PROT</name>
<dbReference type="AlphaFoldDB" id="A0A062UEF5"/>
<dbReference type="PROSITE" id="PS50194">
    <property type="entry name" value="FILAMIN_REPEAT"/>
    <property type="match status" value="1"/>
</dbReference>
<organism evidence="2 3">
    <name type="scientific">Hyphomonas chukchiensis</name>
    <dbReference type="NCBI Taxonomy" id="1280947"/>
    <lineage>
        <taxon>Bacteria</taxon>
        <taxon>Pseudomonadati</taxon>
        <taxon>Pseudomonadota</taxon>
        <taxon>Alphaproteobacteria</taxon>
        <taxon>Hyphomonadales</taxon>
        <taxon>Hyphomonadaceae</taxon>
        <taxon>Hyphomonas</taxon>
    </lineage>
</organism>
<proteinExistence type="predicted"/>
<accession>A0A062UEF5</accession>
<comment type="caution">
    <text evidence="2">The sequence shown here is derived from an EMBL/GenBank/DDBJ whole genome shotgun (WGS) entry which is preliminary data.</text>
</comment>
<dbReference type="eggNOG" id="COG5266">
    <property type="taxonomic scope" value="Bacteria"/>
</dbReference>
<evidence type="ECO:0008006" key="4">
    <source>
        <dbReference type="Google" id="ProtNLM"/>
    </source>
</evidence>
<gene>
    <name evidence="2" type="ORF">HY30_09520</name>
</gene>
<keyword evidence="1" id="KW-0732">Signal</keyword>
<dbReference type="Proteomes" id="UP000027190">
    <property type="component" value="Unassembled WGS sequence"/>
</dbReference>
<feature type="signal peptide" evidence="1">
    <location>
        <begin position="1"/>
        <end position="24"/>
    </location>
</feature>
<evidence type="ECO:0000256" key="1">
    <source>
        <dbReference type="SAM" id="SignalP"/>
    </source>
</evidence>
<dbReference type="STRING" id="1280947.HY30_09520"/>
<dbReference type="Pfam" id="PF10670">
    <property type="entry name" value="DUF4198"/>
    <property type="match status" value="1"/>
</dbReference>